<proteinExistence type="predicted"/>
<evidence type="ECO:0000313" key="2">
    <source>
        <dbReference type="Proteomes" id="UP001317001"/>
    </source>
</evidence>
<dbReference type="EMBL" id="CP102382">
    <property type="protein sequence ID" value="UUV20462.1"/>
    <property type="molecule type" value="Genomic_DNA"/>
</dbReference>
<accession>A0ABY5NPN7</accession>
<gene>
    <name evidence="1" type="ORF">NPX36_08780</name>
</gene>
<evidence type="ECO:0000313" key="1">
    <source>
        <dbReference type="EMBL" id="UUV20462.1"/>
    </source>
</evidence>
<sequence>MLERIIIFCFLILLTCCKSTEKVDKNALVPNYKTTTIIYRFLYNNDYPIEISEKTFWMYGKEMQEFAIRLTPNFYFPSMVKSIKSLEKVDKQTGFYDFAFVHKCKDTIYASEDLQHWIIKENGESLYYKYPKIETPSTDTLFIKKLLYAEPFVREWKLYNKK</sequence>
<dbReference type="Proteomes" id="UP001317001">
    <property type="component" value="Chromosome"/>
</dbReference>
<name>A0ABY5NPN7_9FLAO</name>
<reference evidence="1 2" key="1">
    <citation type="submission" date="2022-08" db="EMBL/GenBank/DDBJ databases">
        <title>Myroides zhujiangensis sp. nov., a novel bacterium isolated from sediment in the Pearl River Estuary.</title>
        <authorList>
            <person name="Cui L."/>
        </authorList>
    </citation>
    <scope>NUCLEOTIDE SEQUENCE [LARGE SCALE GENOMIC DNA]</scope>
    <source>
        <strain evidence="1 2">SCSIO 72103</strain>
    </source>
</reference>
<evidence type="ECO:0008006" key="3">
    <source>
        <dbReference type="Google" id="ProtNLM"/>
    </source>
</evidence>
<keyword evidence="2" id="KW-1185">Reference proteome</keyword>
<dbReference type="RefSeq" id="WP_257498364.1">
    <property type="nucleotide sequence ID" value="NZ_CP102382.1"/>
</dbReference>
<organism evidence="1 2">
    <name type="scientific">Paenimyroides aestuarii</name>
    <dbReference type="NCBI Taxonomy" id="2968490"/>
    <lineage>
        <taxon>Bacteria</taxon>
        <taxon>Pseudomonadati</taxon>
        <taxon>Bacteroidota</taxon>
        <taxon>Flavobacteriia</taxon>
        <taxon>Flavobacteriales</taxon>
        <taxon>Flavobacteriaceae</taxon>
        <taxon>Paenimyroides</taxon>
    </lineage>
</organism>
<protein>
    <recommendedName>
        <fullName evidence="3">Lipoprotein</fullName>
    </recommendedName>
</protein>